<dbReference type="InterPro" id="IPR036320">
    <property type="entry name" value="Glycosyl_Trfase_fam3_N_dom_sf"/>
</dbReference>
<evidence type="ECO:0000256" key="2">
    <source>
        <dbReference type="ARBA" id="ARBA00022679"/>
    </source>
</evidence>
<dbReference type="Gene3D" id="1.20.970.10">
    <property type="entry name" value="Transferase, Pyrimidine Nucleoside Phosphorylase, Chain C"/>
    <property type="match status" value="1"/>
</dbReference>
<feature type="domain" description="Glycosyl transferase family 3" evidence="4">
    <location>
        <begin position="108"/>
        <end position="324"/>
    </location>
</feature>
<keyword evidence="2 6" id="KW-0808">Transferase</keyword>
<dbReference type="InterPro" id="IPR035902">
    <property type="entry name" value="Nuc_phospho_transferase"/>
</dbReference>
<evidence type="ECO:0000259" key="4">
    <source>
        <dbReference type="Pfam" id="PF00591"/>
    </source>
</evidence>
<evidence type="ECO:0000259" key="5">
    <source>
        <dbReference type="Pfam" id="PF02885"/>
    </source>
</evidence>
<organism evidence="6">
    <name type="scientific">Thermohahella caldifontis</name>
    <dbReference type="NCBI Taxonomy" id="3142973"/>
    <lineage>
        <taxon>Bacteria</taxon>
        <taxon>Pseudomonadati</taxon>
        <taxon>Pseudomonadota</taxon>
        <taxon>Gammaproteobacteria</taxon>
        <taxon>Oceanospirillales</taxon>
        <taxon>Hahellaceae</taxon>
        <taxon>Thermohahella</taxon>
    </lineage>
</organism>
<dbReference type="Gene3D" id="3.40.1030.10">
    <property type="entry name" value="Nucleoside phosphorylase/phosphoribosyltransferase catalytic domain"/>
    <property type="match status" value="1"/>
</dbReference>
<dbReference type="SUPFAM" id="SSF52418">
    <property type="entry name" value="Nucleoside phosphorylase/phosphoribosyltransferase catalytic domain"/>
    <property type="match status" value="1"/>
</dbReference>
<keyword evidence="3" id="KW-0822">Tryptophan biosynthesis</keyword>
<dbReference type="InterPro" id="IPR000312">
    <property type="entry name" value="Glycosyl_Trfase_fam3"/>
</dbReference>
<dbReference type="GO" id="GO:0004048">
    <property type="term" value="F:anthranilate phosphoribosyltransferase activity"/>
    <property type="evidence" value="ECO:0007669"/>
    <property type="project" value="InterPro"/>
</dbReference>
<sequence length="335" mass="37356">MKNAPRHAEEHPFAQFIRILGKGKKGSRSLTRDEACTAFGMILDEACTPEQLGAFLMLLRVKEESPDELAGFVEAARERIRPPHPINVDLDWSSYAGKRRQLPWFVLSTLLLAENGYRVFMHGAKGHTLGRLYTEDVFRNLGLPVVSDWEAAHHELEAHKLVYMPLADLCPRLEHLIQLRPLLGLRSPVHSLARLLNPLDAPSVVQGIFHPPYGPRHAHAAQALGYAHVSVIKGEGGEAERNPDTATTTWHVDEGSVTERQWPSLFERRHVKPEDLDVAHLKAVWQGGIADEYGEAAVVSTCALALVTLDPETSEADAVARARTMWQQRNRARLG</sequence>
<dbReference type="PANTHER" id="PTHR43285">
    <property type="entry name" value="ANTHRANILATE PHOSPHORIBOSYLTRANSFERASE"/>
    <property type="match status" value="1"/>
</dbReference>
<dbReference type="GO" id="GO:0000162">
    <property type="term" value="P:L-tryptophan biosynthetic process"/>
    <property type="evidence" value="ECO:0007669"/>
    <property type="project" value="UniProtKB-KW"/>
</dbReference>
<feature type="domain" description="Glycosyl transferase family 3 N-terminal" evidence="5">
    <location>
        <begin position="16"/>
        <end position="79"/>
    </location>
</feature>
<dbReference type="NCBIfam" id="NF006564">
    <property type="entry name" value="PRK09071.1"/>
    <property type="match status" value="1"/>
</dbReference>
<keyword evidence="3" id="KW-0057">Aromatic amino acid biosynthesis</keyword>
<dbReference type="EMBL" id="CP154858">
    <property type="protein sequence ID" value="XDT72944.1"/>
    <property type="molecule type" value="Genomic_DNA"/>
</dbReference>
<dbReference type="Pfam" id="PF02885">
    <property type="entry name" value="Glycos_trans_3N"/>
    <property type="match status" value="1"/>
</dbReference>
<gene>
    <name evidence="6" type="ORF">AAIA72_02855</name>
</gene>
<proteinExistence type="predicted"/>
<evidence type="ECO:0000256" key="3">
    <source>
        <dbReference type="ARBA" id="ARBA00022822"/>
    </source>
</evidence>
<evidence type="ECO:0000313" key="6">
    <source>
        <dbReference type="EMBL" id="XDT72944.1"/>
    </source>
</evidence>
<dbReference type="SUPFAM" id="SSF47648">
    <property type="entry name" value="Nucleoside phosphorylase/phosphoribosyltransferase N-terminal domain"/>
    <property type="match status" value="1"/>
</dbReference>
<keyword evidence="1" id="KW-0328">Glycosyltransferase</keyword>
<accession>A0AB39UXL4</accession>
<evidence type="ECO:0000256" key="1">
    <source>
        <dbReference type="ARBA" id="ARBA00022676"/>
    </source>
</evidence>
<dbReference type="RefSeq" id="WP_369601945.1">
    <property type="nucleotide sequence ID" value="NZ_CP154858.1"/>
</dbReference>
<reference evidence="6" key="1">
    <citation type="submission" date="2024-05" db="EMBL/GenBank/DDBJ databases">
        <title>Genome sequencing of novel strain.</title>
        <authorList>
            <person name="Ganbat D."/>
            <person name="Ganbat S."/>
            <person name="Lee S.-J."/>
        </authorList>
    </citation>
    <scope>NUCLEOTIDE SEQUENCE</scope>
    <source>
        <strain evidence="6">SMD15-11</strain>
    </source>
</reference>
<keyword evidence="3" id="KW-0028">Amino-acid biosynthesis</keyword>
<protein>
    <submittedName>
        <fullName evidence="6">Glycosyl transferase family protein</fullName>
    </submittedName>
</protein>
<dbReference type="GO" id="GO:0005829">
    <property type="term" value="C:cytosol"/>
    <property type="evidence" value="ECO:0007669"/>
    <property type="project" value="TreeGrafter"/>
</dbReference>
<name>A0AB39UXL4_9GAMM</name>
<dbReference type="PANTHER" id="PTHR43285:SF4">
    <property type="entry name" value="TRANSFERASE"/>
    <property type="match status" value="1"/>
</dbReference>
<dbReference type="InterPro" id="IPR017459">
    <property type="entry name" value="Glycosyl_Trfase_fam3_N_dom"/>
</dbReference>
<dbReference type="InterPro" id="IPR005940">
    <property type="entry name" value="Anthranilate_Pribosyl_Tfrase"/>
</dbReference>
<dbReference type="Pfam" id="PF00591">
    <property type="entry name" value="Glycos_transf_3"/>
    <property type="match status" value="1"/>
</dbReference>
<dbReference type="KEGG" id="tcd:AAIA72_02855"/>
<dbReference type="AlphaFoldDB" id="A0AB39UXL4"/>